<accession>A0A914P1N4</accession>
<evidence type="ECO:0000256" key="1">
    <source>
        <dbReference type="SAM" id="MobiDB-lite"/>
    </source>
</evidence>
<feature type="region of interest" description="Disordered" evidence="1">
    <location>
        <begin position="131"/>
        <end position="184"/>
    </location>
</feature>
<evidence type="ECO:0000313" key="2">
    <source>
        <dbReference type="Proteomes" id="UP000887578"/>
    </source>
</evidence>
<organism evidence="2 3">
    <name type="scientific">Panagrolaimus davidi</name>
    <dbReference type="NCBI Taxonomy" id="227884"/>
    <lineage>
        <taxon>Eukaryota</taxon>
        <taxon>Metazoa</taxon>
        <taxon>Ecdysozoa</taxon>
        <taxon>Nematoda</taxon>
        <taxon>Chromadorea</taxon>
        <taxon>Rhabditida</taxon>
        <taxon>Tylenchina</taxon>
        <taxon>Panagrolaimomorpha</taxon>
        <taxon>Panagrolaimoidea</taxon>
        <taxon>Panagrolaimidae</taxon>
        <taxon>Panagrolaimus</taxon>
    </lineage>
</organism>
<dbReference type="WBParaSite" id="PDA_v2.g11718.t1">
    <property type="protein sequence ID" value="PDA_v2.g11718.t1"/>
    <property type="gene ID" value="PDA_v2.g11718"/>
</dbReference>
<name>A0A914P1N4_9BILA</name>
<dbReference type="AlphaFoldDB" id="A0A914P1N4"/>
<reference evidence="3" key="1">
    <citation type="submission" date="2022-11" db="UniProtKB">
        <authorList>
            <consortium name="WormBaseParasite"/>
        </authorList>
    </citation>
    <scope>IDENTIFICATION</scope>
</reference>
<sequence length="440" mass="50793">MFEKPFLGSLTQAHVILARGAGIFHPSVNDFEDKCVCQNHFEELLSKWNSRDFKHIIWRKNKDQTRKTACSFPEGYGINHGTQRPLSERVVTYEESEAFLKECHLLIHVDLPICRKHKDYINQYVQNNENITKSDSSSSNANSQSQQKDDTEKSDSSPSAADSESSGFVPIKNPTPSKKPQSVLPKEISEAIDTFFDVAGIERASTNIPFDELKVDTKRKKVQIFEKVMNIFAKYMAPDNPNALLNLFQKNPQVQTKISKQVDHLMTDVKDQYLTAENDSERREILAQISNSIPLKTVQEYIPNLTRYLYSRARKEAVRRKTKFKALSKKRIVIRYRKADVLLFIEFITGPLVTIHLPYGTKKTKLSSGLKINIPNTVRKYRDHEIILMFRQYLKEINREDVKLSYSTMKRILKACVASRRISLQCVDYYLANGYEVCLH</sequence>
<dbReference type="Proteomes" id="UP000887578">
    <property type="component" value="Unplaced"/>
</dbReference>
<proteinExistence type="predicted"/>
<keyword evidence="2" id="KW-1185">Reference proteome</keyword>
<feature type="compositionally biased region" description="Low complexity" evidence="1">
    <location>
        <begin position="156"/>
        <end position="166"/>
    </location>
</feature>
<protein>
    <submittedName>
        <fullName evidence="3">Uncharacterized protein</fullName>
    </submittedName>
</protein>
<evidence type="ECO:0000313" key="3">
    <source>
        <dbReference type="WBParaSite" id="PDA_v2.g11718.t1"/>
    </source>
</evidence>
<feature type="compositionally biased region" description="Low complexity" evidence="1">
    <location>
        <begin position="133"/>
        <end position="146"/>
    </location>
</feature>